<organism evidence="2 3">
    <name type="scientific">Roseomonas fluvialis</name>
    <dbReference type="NCBI Taxonomy" id="1750527"/>
    <lineage>
        <taxon>Bacteria</taxon>
        <taxon>Pseudomonadati</taxon>
        <taxon>Pseudomonadota</taxon>
        <taxon>Alphaproteobacteria</taxon>
        <taxon>Acetobacterales</taxon>
        <taxon>Roseomonadaceae</taxon>
        <taxon>Roseomonas</taxon>
    </lineage>
</organism>
<reference evidence="2 3" key="1">
    <citation type="journal article" date="2016" name="Microbes Environ.">
        <title>Phylogenetically diverse aerobic anoxygenic phototrophic bacteria isolated from epilithic biofilms in Tama river, Japan.</title>
        <authorList>
            <person name="Hirose S."/>
            <person name="Matsuura K."/>
            <person name="Haruta S."/>
        </authorList>
    </citation>
    <scope>NUCLEOTIDE SEQUENCE [LARGE SCALE GENOMIC DNA]</scope>
    <source>
        <strain evidence="2 3">S08</strain>
    </source>
</reference>
<feature type="compositionally biased region" description="Pro residues" evidence="1">
    <location>
        <begin position="60"/>
        <end position="70"/>
    </location>
</feature>
<accession>A0ABN6P4G2</accession>
<evidence type="ECO:0000313" key="3">
    <source>
        <dbReference type="Proteomes" id="UP000831327"/>
    </source>
</evidence>
<sequence length="154" mass="16038">MAVLLLAGCAAEEPPPDDLPLPPEPPTRIQSGRQPATPARPRGSDAEAPPAAPAEATAPEPAPAPLAPAPAPAWRVARDGTLGCADPAPLRLLRQGADTPPRLLAEARASGGCRTTFRVNAWAQEASEGDMVRLRLLNGDALTLWFLRVDLVAP</sequence>
<gene>
    <name evidence="2" type="ORF">Rmf_31440</name>
</gene>
<evidence type="ECO:0000256" key="1">
    <source>
        <dbReference type="SAM" id="MobiDB-lite"/>
    </source>
</evidence>
<keyword evidence="3" id="KW-1185">Reference proteome</keyword>
<dbReference type="Proteomes" id="UP000831327">
    <property type="component" value="Chromosome"/>
</dbReference>
<name>A0ABN6P4G2_9PROT</name>
<feature type="compositionally biased region" description="Low complexity" evidence="1">
    <location>
        <begin position="46"/>
        <end position="59"/>
    </location>
</feature>
<protein>
    <recommendedName>
        <fullName evidence="4">Lipoprotein</fullName>
    </recommendedName>
</protein>
<feature type="compositionally biased region" description="Pro residues" evidence="1">
    <location>
        <begin position="17"/>
        <end position="26"/>
    </location>
</feature>
<dbReference type="EMBL" id="AP025637">
    <property type="protein sequence ID" value="BDG73215.1"/>
    <property type="molecule type" value="Genomic_DNA"/>
</dbReference>
<dbReference type="RefSeq" id="WP_244407450.1">
    <property type="nucleotide sequence ID" value="NZ_AP025637.1"/>
</dbReference>
<feature type="region of interest" description="Disordered" evidence="1">
    <location>
        <begin position="1"/>
        <end position="70"/>
    </location>
</feature>
<proteinExistence type="predicted"/>
<evidence type="ECO:0008006" key="4">
    <source>
        <dbReference type="Google" id="ProtNLM"/>
    </source>
</evidence>
<evidence type="ECO:0000313" key="2">
    <source>
        <dbReference type="EMBL" id="BDG73215.1"/>
    </source>
</evidence>